<dbReference type="AlphaFoldDB" id="A0A0H5Q5J0"/>
<proteinExistence type="predicted"/>
<name>A0A0H5Q5J0_9ZZZZ</name>
<evidence type="ECO:0000313" key="1">
    <source>
        <dbReference type="EMBL" id="CRY96679.1"/>
    </source>
</evidence>
<sequence>MADEKHLLIQASGSYSNAAFDDEIWAVTLRCNLTFGNIDPYGTLPNQWTVEEDAIARTETNFTITGNWVCKQLADFFHVDDWMNDYVAPSFEAWLDQTNIGGFAQLDTLKVSPIGSPSGKAIPLAGQSQGSPILLTYTGTKPSGGGASVGTLPLQNSVVASHRTPQLGRKGRGRMYLPAAISGSLDTHAKLSPTAQTAILTAQVALMEGLSFDGVGVNLWSLRPIVTGAPYVTYGRIDEVRVGEVVDTQRRRRNSENEAYESMATSY</sequence>
<accession>A0A0H5Q5J0</accession>
<protein>
    <submittedName>
        <fullName evidence="1">Uncharacterized protein</fullName>
    </submittedName>
</protein>
<reference evidence="1" key="1">
    <citation type="submission" date="2015-06" db="EMBL/GenBank/DDBJ databases">
        <authorList>
            <person name="Joergensen T."/>
        </authorList>
    </citation>
    <scope>NUCLEOTIDE SEQUENCE</scope>
    <source>
        <strain evidence="1">RGFK1210</strain>
    </source>
</reference>
<organism evidence="1">
    <name type="scientific">uncultured prokaryote</name>
    <dbReference type="NCBI Taxonomy" id="198431"/>
    <lineage>
        <taxon>unclassified sequences</taxon>
        <taxon>environmental samples</taxon>
    </lineage>
</organism>
<dbReference type="EMBL" id="LN853783">
    <property type="protein sequence ID" value="CRY96679.1"/>
    <property type="molecule type" value="Genomic_DNA"/>
</dbReference>
<reference evidence="1" key="2">
    <citation type="submission" date="2015-07" db="EMBL/GenBank/DDBJ databases">
        <title>Plasmids, circular viruses and viroids from rat gut.</title>
        <authorList>
            <person name="Jorgensen T.J."/>
            <person name="Hansen M.A."/>
            <person name="Xu Z."/>
            <person name="Tabak M.A."/>
            <person name="Sorensen S.J."/>
            <person name="Hansen L.H."/>
        </authorList>
    </citation>
    <scope>NUCLEOTIDE SEQUENCE</scope>
    <source>
        <strain evidence="1">RGFK1210</strain>
    </source>
</reference>